<dbReference type="RefSeq" id="WP_114005083.1">
    <property type="nucleotide sequence ID" value="NZ_QGDC01000005.1"/>
</dbReference>
<name>A0A367GMQ6_9SPHI</name>
<dbReference type="AlphaFoldDB" id="A0A367GMQ6"/>
<evidence type="ECO:0000313" key="1">
    <source>
        <dbReference type="EMBL" id="RCH54757.1"/>
    </source>
</evidence>
<dbReference type="EMBL" id="QGDC01000005">
    <property type="protein sequence ID" value="RCH54757.1"/>
    <property type="molecule type" value="Genomic_DNA"/>
</dbReference>
<comment type="caution">
    <text evidence="1">The sequence shown here is derived from an EMBL/GenBank/DDBJ whole genome shotgun (WGS) entry which is preliminary data.</text>
</comment>
<proteinExistence type="predicted"/>
<evidence type="ECO:0000313" key="2">
    <source>
        <dbReference type="Proteomes" id="UP000253209"/>
    </source>
</evidence>
<reference evidence="1 2" key="1">
    <citation type="submission" date="2018-05" db="EMBL/GenBank/DDBJ databases">
        <title>Mucilaginibacter hurinus sp. nov., isolated from briquette warehouse soil.</title>
        <authorList>
            <person name="Choi L."/>
        </authorList>
    </citation>
    <scope>NUCLEOTIDE SEQUENCE [LARGE SCALE GENOMIC DNA]</scope>
    <source>
        <strain evidence="1 2">ZR32</strain>
    </source>
</reference>
<organism evidence="1 2">
    <name type="scientific">Mucilaginibacter hurinus</name>
    <dbReference type="NCBI Taxonomy" id="2201324"/>
    <lineage>
        <taxon>Bacteria</taxon>
        <taxon>Pseudomonadati</taxon>
        <taxon>Bacteroidota</taxon>
        <taxon>Sphingobacteriia</taxon>
        <taxon>Sphingobacteriales</taxon>
        <taxon>Sphingobacteriaceae</taxon>
        <taxon>Mucilaginibacter</taxon>
    </lineage>
</organism>
<accession>A0A367GMQ6</accession>
<dbReference type="Proteomes" id="UP000253209">
    <property type="component" value="Unassembled WGS sequence"/>
</dbReference>
<keyword evidence="2" id="KW-1185">Reference proteome</keyword>
<dbReference type="PROSITE" id="PS51257">
    <property type="entry name" value="PROKAR_LIPOPROTEIN"/>
    <property type="match status" value="1"/>
</dbReference>
<gene>
    <name evidence="1" type="ORF">DJ568_09725</name>
</gene>
<protein>
    <submittedName>
        <fullName evidence="1">Uncharacterized protein</fullName>
    </submittedName>
</protein>
<sequence>MKSTCKYWGIFLLSIFLGCKNEKQVSICINEVITSCILDENGEDSMGIGMTINNTSNQEIVFNGADYSDGRGYDFYIISKDLYSGISKLNIGSGYRDNISGFEKKKVGVTISIERLRKMLNKEVDSRVSDKNIFDFINAKQYSIILLSQNHKIAIFSTGEDFKISCIGNN</sequence>